<dbReference type="GO" id="GO:0003676">
    <property type="term" value="F:nucleic acid binding"/>
    <property type="evidence" value="ECO:0007669"/>
    <property type="project" value="InterPro"/>
</dbReference>
<proteinExistence type="predicted"/>
<dbReference type="OrthoDB" id="6437556at2759"/>
<dbReference type="InterPro" id="IPR012337">
    <property type="entry name" value="RNaseH-like_sf"/>
</dbReference>
<dbReference type="InterPro" id="IPR036397">
    <property type="entry name" value="RNaseH_sf"/>
</dbReference>
<protein>
    <submittedName>
        <fullName evidence="1">Uncharacterized protein</fullName>
    </submittedName>
</protein>
<accession>A0A4Y2EHY5</accession>
<dbReference type="Gene3D" id="3.30.420.10">
    <property type="entry name" value="Ribonuclease H-like superfamily/Ribonuclease H"/>
    <property type="match status" value="1"/>
</dbReference>
<comment type="caution">
    <text evidence="1">The sequence shown here is derived from an EMBL/GenBank/DDBJ whole genome shotgun (WGS) entry which is preliminary data.</text>
</comment>
<dbReference type="AlphaFoldDB" id="A0A4Y2EHY5"/>
<dbReference type="Proteomes" id="UP000499080">
    <property type="component" value="Unassembled WGS sequence"/>
</dbReference>
<keyword evidence="2" id="KW-1185">Reference proteome</keyword>
<reference evidence="1 2" key="1">
    <citation type="journal article" date="2019" name="Sci. Rep.">
        <title>Orb-weaving spider Araneus ventricosus genome elucidates the spidroin gene catalogue.</title>
        <authorList>
            <person name="Kono N."/>
            <person name="Nakamura H."/>
            <person name="Ohtoshi R."/>
            <person name="Moran D.A.P."/>
            <person name="Shinohara A."/>
            <person name="Yoshida Y."/>
            <person name="Fujiwara M."/>
            <person name="Mori M."/>
            <person name="Tomita M."/>
            <person name="Arakawa K."/>
        </authorList>
    </citation>
    <scope>NUCLEOTIDE SEQUENCE [LARGE SCALE GENOMIC DNA]</scope>
</reference>
<organism evidence="1 2">
    <name type="scientific">Araneus ventricosus</name>
    <name type="common">Orbweaver spider</name>
    <name type="synonym">Epeira ventricosa</name>
    <dbReference type="NCBI Taxonomy" id="182803"/>
    <lineage>
        <taxon>Eukaryota</taxon>
        <taxon>Metazoa</taxon>
        <taxon>Ecdysozoa</taxon>
        <taxon>Arthropoda</taxon>
        <taxon>Chelicerata</taxon>
        <taxon>Arachnida</taxon>
        <taxon>Araneae</taxon>
        <taxon>Araneomorphae</taxon>
        <taxon>Entelegynae</taxon>
        <taxon>Araneoidea</taxon>
        <taxon>Araneidae</taxon>
        <taxon>Araneus</taxon>
    </lineage>
</organism>
<dbReference type="EMBL" id="BGPR01000585">
    <property type="protein sequence ID" value="GBM27464.1"/>
    <property type="molecule type" value="Genomic_DNA"/>
</dbReference>
<evidence type="ECO:0000313" key="2">
    <source>
        <dbReference type="Proteomes" id="UP000499080"/>
    </source>
</evidence>
<dbReference type="SUPFAM" id="SSF53098">
    <property type="entry name" value="Ribonuclease H-like"/>
    <property type="match status" value="1"/>
</dbReference>
<name>A0A4Y2EHY5_ARAVE</name>
<gene>
    <name evidence="1" type="ORF">AVEN_59914_1</name>
</gene>
<sequence>MTTIYEAVKYAMTLQSDIKIWIHSESNLKPIANGSTTNKIAREIKILLHLTNIRLACIRAYVGHPGNEMADSLAKTVITTAGVSILQVPLPRCNVKSQFTEWAMKECQDQWDLNVVGRSTYDVLPKVSLKPEGWQRELTIFVSGHGTFSVYLKRIARHPEKNCACG</sequence>
<evidence type="ECO:0000313" key="1">
    <source>
        <dbReference type="EMBL" id="GBM27464.1"/>
    </source>
</evidence>